<dbReference type="Pfam" id="PF02581">
    <property type="entry name" value="TMP-TENI"/>
    <property type="match status" value="1"/>
</dbReference>
<organism evidence="12 13">
    <name type="scientific">Fluviibacter phosphoraccumulans</name>
    <dbReference type="NCBI Taxonomy" id="1751046"/>
    <lineage>
        <taxon>Bacteria</taxon>
        <taxon>Pseudomonadati</taxon>
        <taxon>Pseudomonadota</taxon>
        <taxon>Betaproteobacteria</taxon>
        <taxon>Rhodocyclales</taxon>
        <taxon>Fluviibacteraceae</taxon>
        <taxon>Fluviibacter</taxon>
    </lineage>
</organism>
<dbReference type="GO" id="GO:0000287">
    <property type="term" value="F:magnesium ion binding"/>
    <property type="evidence" value="ECO:0007669"/>
    <property type="project" value="UniProtKB-UniRule"/>
</dbReference>
<keyword evidence="2 9" id="KW-0808">Transferase</keyword>
<dbReference type="Proteomes" id="UP000463961">
    <property type="component" value="Chromosome"/>
</dbReference>
<comment type="catalytic activity">
    <reaction evidence="8 9 10">
        <text>2-[(2R,5Z)-2-carboxy-4-methylthiazol-5(2H)-ylidene]ethyl phosphate + 4-amino-2-methyl-5-(diphosphooxymethyl)pyrimidine + 2 H(+) = thiamine phosphate + CO2 + diphosphate</text>
        <dbReference type="Rhea" id="RHEA:47844"/>
        <dbReference type="ChEBI" id="CHEBI:15378"/>
        <dbReference type="ChEBI" id="CHEBI:16526"/>
        <dbReference type="ChEBI" id="CHEBI:33019"/>
        <dbReference type="ChEBI" id="CHEBI:37575"/>
        <dbReference type="ChEBI" id="CHEBI:57841"/>
        <dbReference type="ChEBI" id="CHEBI:62899"/>
        <dbReference type="EC" id="2.5.1.3"/>
    </reaction>
</comment>
<feature type="binding site" evidence="9">
    <location>
        <position position="87"/>
    </location>
    <ligand>
        <name>Mg(2+)</name>
        <dbReference type="ChEBI" id="CHEBI:18420"/>
    </ligand>
</feature>
<feature type="binding site" evidence="9">
    <location>
        <position position="125"/>
    </location>
    <ligand>
        <name>4-amino-2-methyl-5-(diphosphooxymethyl)pyrimidine</name>
        <dbReference type="ChEBI" id="CHEBI:57841"/>
    </ligand>
</feature>
<dbReference type="GO" id="GO:0009229">
    <property type="term" value="P:thiamine diphosphate biosynthetic process"/>
    <property type="evidence" value="ECO:0007669"/>
    <property type="project" value="UniProtKB-UniRule"/>
</dbReference>
<sequence>MTTPFLIYWIVLNTVFSSFSFPGLIYAITPDQADTQRLFLQVRAALEAGVRLVQYRDKISTMAEKLRRGRALNQLCRDHGAQLIINDDVVLSIATGAAGVHLGGDDGSIRDARRLLPPNSIIGASCYNDLSLAQAALADGASYVAFGACFDSPTKPAARRVSLGKLLSFRAALGPDTAICGIGGITCDNVFQISNIVDSVALISELFGSQAAPSTPDQIKNRIQQLRAAPALP</sequence>
<dbReference type="EC" id="2.5.1.3" evidence="9"/>
<dbReference type="HAMAP" id="MF_00097">
    <property type="entry name" value="TMP_synthase"/>
    <property type="match status" value="1"/>
</dbReference>
<comment type="cofactor">
    <cofactor evidence="9">
        <name>Mg(2+)</name>
        <dbReference type="ChEBI" id="CHEBI:18420"/>
    </cofactor>
    <text evidence="9">Binds 1 Mg(2+) ion per subunit.</text>
</comment>
<protein>
    <recommendedName>
        <fullName evidence="9">Thiamine-phosphate synthase</fullName>
        <shortName evidence="9">TP synthase</shortName>
        <shortName evidence="9">TPS</shortName>
        <ecNumber evidence="9">2.5.1.3</ecNumber>
    </recommendedName>
    <alternativeName>
        <fullName evidence="9">Thiamine-phosphate pyrophosphorylase</fullName>
        <shortName evidence="9">TMP pyrophosphorylase</shortName>
        <shortName evidence="9">TMP-PPase</shortName>
    </alternativeName>
</protein>
<dbReference type="CDD" id="cd00564">
    <property type="entry name" value="TMP_TenI"/>
    <property type="match status" value="1"/>
</dbReference>
<gene>
    <name evidence="9 12" type="primary">thiE</name>
    <name evidence="12" type="ORF">ICHIAU1_06800</name>
</gene>
<feature type="binding site" evidence="9">
    <location>
        <begin position="54"/>
        <end position="58"/>
    </location>
    <ligand>
        <name>4-amino-2-methyl-5-(diphosphooxymethyl)pyrimidine</name>
        <dbReference type="ChEBI" id="CHEBI:57841"/>
    </ligand>
</feature>
<dbReference type="GO" id="GO:0005737">
    <property type="term" value="C:cytoplasm"/>
    <property type="evidence" value="ECO:0007669"/>
    <property type="project" value="TreeGrafter"/>
</dbReference>
<dbReference type="EMBL" id="AP022345">
    <property type="protein sequence ID" value="BBU68397.1"/>
    <property type="molecule type" value="Genomic_DNA"/>
</dbReference>
<comment type="pathway">
    <text evidence="1 9 11">Cofactor biosynthesis; thiamine diphosphate biosynthesis; thiamine phosphate from 4-amino-2-methyl-5-diphosphomethylpyrimidine and 4-methyl-5-(2-phosphoethyl)-thiazole: step 1/1.</text>
</comment>
<keyword evidence="4 9" id="KW-0460">Magnesium</keyword>
<comment type="catalytic activity">
    <reaction evidence="7 9 10">
        <text>2-(2-carboxy-4-methylthiazol-5-yl)ethyl phosphate + 4-amino-2-methyl-5-(diphosphooxymethyl)pyrimidine + 2 H(+) = thiamine phosphate + CO2 + diphosphate</text>
        <dbReference type="Rhea" id="RHEA:47848"/>
        <dbReference type="ChEBI" id="CHEBI:15378"/>
        <dbReference type="ChEBI" id="CHEBI:16526"/>
        <dbReference type="ChEBI" id="CHEBI:33019"/>
        <dbReference type="ChEBI" id="CHEBI:37575"/>
        <dbReference type="ChEBI" id="CHEBI:57841"/>
        <dbReference type="ChEBI" id="CHEBI:62890"/>
        <dbReference type="EC" id="2.5.1.3"/>
    </reaction>
</comment>
<dbReference type="NCBIfam" id="TIGR00693">
    <property type="entry name" value="thiE"/>
    <property type="match status" value="1"/>
</dbReference>
<evidence type="ECO:0000256" key="6">
    <source>
        <dbReference type="ARBA" id="ARBA00047334"/>
    </source>
</evidence>
<evidence type="ECO:0000256" key="7">
    <source>
        <dbReference type="ARBA" id="ARBA00047851"/>
    </source>
</evidence>
<evidence type="ECO:0000256" key="9">
    <source>
        <dbReference type="HAMAP-Rule" id="MF_00097"/>
    </source>
</evidence>
<evidence type="ECO:0000313" key="13">
    <source>
        <dbReference type="Proteomes" id="UP000463961"/>
    </source>
</evidence>
<evidence type="ECO:0000256" key="4">
    <source>
        <dbReference type="ARBA" id="ARBA00022842"/>
    </source>
</evidence>
<feature type="binding site" evidence="9">
    <location>
        <begin position="203"/>
        <end position="204"/>
    </location>
    <ligand>
        <name>2-[(2R,5Z)-2-carboxy-4-methylthiazol-5(2H)-ylidene]ethyl phosphate</name>
        <dbReference type="ChEBI" id="CHEBI:62899"/>
    </ligand>
</feature>
<evidence type="ECO:0000256" key="8">
    <source>
        <dbReference type="ARBA" id="ARBA00047883"/>
    </source>
</evidence>
<evidence type="ECO:0000256" key="1">
    <source>
        <dbReference type="ARBA" id="ARBA00005165"/>
    </source>
</evidence>
<keyword evidence="13" id="KW-1185">Reference proteome</keyword>
<dbReference type="UniPathway" id="UPA00060">
    <property type="reaction ID" value="UER00141"/>
</dbReference>
<feature type="binding site" evidence="9">
    <location>
        <begin position="152"/>
        <end position="154"/>
    </location>
    <ligand>
        <name>2-[(2R,5Z)-2-carboxy-4-methylthiazol-5(2H)-ylidene]ethyl phosphate</name>
        <dbReference type="ChEBI" id="CHEBI:62899"/>
    </ligand>
</feature>
<evidence type="ECO:0000256" key="11">
    <source>
        <dbReference type="RuleBase" id="RU004253"/>
    </source>
</evidence>
<dbReference type="SUPFAM" id="SSF51391">
    <property type="entry name" value="Thiamin phosphate synthase"/>
    <property type="match status" value="1"/>
</dbReference>
<comment type="similarity">
    <text evidence="9 10">Belongs to the thiamine-phosphate synthase family.</text>
</comment>
<reference evidence="13" key="1">
    <citation type="submission" date="2020-01" db="EMBL/GenBank/DDBJ databases">
        <title>Phosphoaccumulans saitamaens gen. nov., sp. nov., a polyphosphate accumulating bacterium isolated from surface river water.</title>
        <authorList>
            <person name="Watanabe K."/>
            <person name="Suda W."/>
        </authorList>
    </citation>
    <scope>NUCLEOTIDE SEQUENCE [LARGE SCALE GENOMIC DNA]</scope>
    <source>
        <strain evidence="13">ICHIAU1</strain>
    </source>
</reference>
<comment type="function">
    <text evidence="9">Condenses 4-methyl-5-(beta-hydroxyethyl)thiazole monophosphate (THZ-P) and 2-methyl-4-amino-5-hydroxymethyl pyrimidine pyrophosphate (HMP-PP) to form thiamine monophosphate (TMP).</text>
</comment>
<dbReference type="InterPro" id="IPR022998">
    <property type="entry name" value="ThiamineP_synth_TenI"/>
</dbReference>
<keyword evidence="5 9" id="KW-0784">Thiamine biosynthesis</keyword>
<dbReference type="PANTHER" id="PTHR20857">
    <property type="entry name" value="THIAMINE-PHOSPHATE PYROPHOSPHORYLASE"/>
    <property type="match status" value="1"/>
</dbReference>
<dbReference type="GO" id="GO:0004789">
    <property type="term" value="F:thiamine-phosphate diphosphorylase activity"/>
    <property type="evidence" value="ECO:0007669"/>
    <property type="project" value="UniProtKB-UniRule"/>
</dbReference>
<dbReference type="InterPro" id="IPR013785">
    <property type="entry name" value="Aldolase_TIM"/>
</dbReference>
<evidence type="ECO:0000256" key="5">
    <source>
        <dbReference type="ARBA" id="ARBA00022977"/>
    </source>
</evidence>
<dbReference type="InterPro" id="IPR036206">
    <property type="entry name" value="ThiamineP_synth_sf"/>
</dbReference>
<feature type="binding site" evidence="9">
    <location>
        <position position="106"/>
    </location>
    <ligand>
        <name>Mg(2+)</name>
        <dbReference type="ChEBI" id="CHEBI:18420"/>
    </ligand>
</feature>
<comment type="catalytic activity">
    <reaction evidence="6 9 10">
        <text>4-methyl-5-(2-phosphooxyethyl)-thiazole + 4-amino-2-methyl-5-(diphosphooxymethyl)pyrimidine + H(+) = thiamine phosphate + diphosphate</text>
        <dbReference type="Rhea" id="RHEA:22328"/>
        <dbReference type="ChEBI" id="CHEBI:15378"/>
        <dbReference type="ChEBI" id="CHEBI:33019"/>
        <dbReference type="ChEBI" id="CHEBI:37575"/>
        <dbReference type="ChEBI" id="CHEBI:57841"/>
        <dbReference type="ChEBI" id="CHEBI:58296"/>
        <dbReference type="EC" id="2.5.1.3"/>
    </reaction>
</comment>
<evidence type="ECO:0000313" key="12">
    <source>
        <dbReference type="EMBL" id="BBU68397.1"/>
    </source>
</evidence>
<accession>A0A679I7M5</accession>
<dbReference type="InterPro" id="IPR034291">
    <property type="entry name" value="TMP_synthase"/>
</dbReference>
<feature type="binding site" evidence="9">
    <location>
        <position position="86"/>
    </location>
    <ligand>
        <name>4-amino-2-methyl-5-(diphosphooxymethyl)pyrimidine</name>
        <dbReference type="ChEBI" id="CHEBI:57841"/>
    </ligand>
</feature>
<evidence type="ECO:0000256" key="10">
    <source>
        <dbReference type="RuleBase" id="RU003826"/>
    </source>
</evidence>
<feature type="binding site" evidence="9">
    <location>
        <position position="155"/>
    </location>
    <ligand>
        <name>4-amino-2-methyl-5-(diphosphooxymethyl)pyrimidine</name>
        <dbReference type="ChEBI" id="CHEBI:57841"/>
    </ligand>
</feature>
<name>A0A679I7M5_9RHOO</name>
<feature type="binding site" evidence="9">
    <location>
        <position position="184"/>
    </location>
    <ligand>
        <name>2-[(2R,5Z)-2-carboxy-4-methylthiazol-5(2H)-ylidene]ethyl phosphate</name>
        <dbReference type="ChEBI" id="CHEBI:62899"/>
    </ligand>
</feature>
<dbReference type="AlphaFoldDB" id="A0A679I7M5"/>
<evidence type="ECO:0000256" key="2">
    <source>
        <dbReference type="ARBA" id="ARBA00022679"/>
    </source>
</evidence>
<dbReference type="GO" id="GO:0009228">
    <property type="term" value="P:thiamine biosynthetic process"/>
    <property type="evidence" value="ECO:0007669"/>
    <property type="project" value="UniProtKB-KW"/>
</dbReference>
<proteinExistence type="inferred from homology"/>
<evidence type="ECO:0000256" key="3">
    <source>
        <dbReference type="ARBA" id="ARBA00022723"/>
    </source>
</evidence>
<dbReference type="Gene3D" id="3.20.20.70">
    <property type="entry name" value="Aldolase class I"/>
    <property type="match status" value="1"/>
</dbReference>
<dbReference type="PANTHER" id="PTHR20857:SF15">
    <property type="entry name" value="THIAMINE-PHOSPHATE SYNTHASE"/>
    <property type="match status" value="1"/>
</dbReference>
<keyword evidence="3 9" id="KW-0479">Metal-binding</keyword>